<proteinExistence type="predicted"/>
<gene>
    <name evidence="2" type="ORF">Dsin_005220</name>
</gene>
<keyword evidence="3" id="KW-1185">Reference proteome</keyword>
<protein>
    <recommendedName>
        <fullName evidence="1">Retrotransposon gag domain-containing protein</fullName>
    </recommendedName>
</protein>
<evidence type="ECO:0000259" key="1">
    <source>
        <dbReference type="Pfam" id="PF03732"/>
    </source>
</evidence>
<comment type="caution">
    <text evidence="2">The sequence shown here is derived from an EMBL/GenBank/DDBJ whole genome shotgun (WGS) entry which is preliminary data.</text>
</comment>
<evidence type="ECO:0000313" key="3">
    <source>
        <dbReference type="Proteomes" id="UP001281410"/>
    </source>
</evidence>
<sequence length="195" mass="22813">MTLADTKERVAQFERLLGDPLLEDGMTEKMKLLEDKIVVLRRALNNPITSEEGSLSKIKVTEPKEFNGKWNAKEFENFLWDMELCFKVARISEKEHMIITSMYLTSDAKLWWRTNVGNALSACRPSIVMWESLKKELKDQCLPYNTSWLARENLKKLKQTGYVKNFVKEFSSLMMDIHNMLEEDKLFNFMSGLQT</sequence>
<name>A0AAE0AW82_9ROSI</name>
<dbReference type="InterPro" id="IPR005162">
    <property type="entry name" value="Retrotrans_gag_dom"/>
</dbReference>
<feature type="domain" description="Retrotransposon gag" evidence="1">
    <location>
        <begin position="100"/>
        <end position="194"/>
    </location>
</feature>
<evidence type="ECO:0000313" key="2">
    <source>
        <dbReference type="EMBL" id="KAK3225358.1"/>
    </source>
</evidence>
<dbReference type="Pfam" id="PF03732">
    <property type="entry name" value="Retrotrans_gag"/>
    <property type="match status" value="1"/>
</dbReference>
<dbReference type="EMBL" id="JANJYJ010000002">
    <property type="protein sequence ID" value="KAK3225358.1"/>
    <property type="molecule type" value="Genomic_DNA"/>
</dbReference>
<dbReference type="AlphaFoldDB" id="A0AAE0AW82"/>
<reference evidence="2" key="1">
    <citation type="journal article" date="2023" name="Plant J.">
        <title>Genome sequences and population genomics provide insights into the demographic history, inbreeding, and mutation load of two 'living fossil' tree species of Dipteronia.</title>
        <authorList>
            <person name="Feng Y."/>
            <person name="Comes H.P."/>
            <person name="Chen J."/>
            <person name="Zhu S."/>
            <person name="Lu R."/>
            <person name="Zhang X."/>
            <person name="Li P."/>
            <person name="Qiu J."/>
            <person name="Olsen K.M."/>
            <person name="Qiu Y."/>
        </authorList>
    </citation>
    <scope>NUCLEOTIDE SEQUENCE</scope>
    <source>
        <strain evidence="2">NBL</strain>
    </source>
</reference>
<dbReference type="Proteomes" id="UP001281410">
    <property type="component" value="Unassembled WGS sequence"/>
</dbReference>
<accession>A0AAE0AW82</accession>
<organism evidence="2 3">
    <name type="scientific">Dipteronia sinensis</name>
    <dbReference type="NCBI Taxonomy" id="43782"/>
    <lineage>
        <taxon>Eukaryota</taxon>
        <taxon>Viridiplantae</taxon>
        <taxon>Streptophyta</taxon>
        <taxon>Embryophyta</taxon>
        <taxon>Tracheophyta</taxon>
        <taxon>Spermatophyta</taxon>
        <taxon>Magnoliopsida</taxon>
        <taxon>eudicotyledons</taxon>
        <taxon>Gunneridae</taxon>
        <taxon>Pentapetalae</taxon>
        <taxon>rosids</taxon>
        <taxon>malvids</taxon>
        <taxon>Sapindales</taxon>
        <taxon>Sapindaceae</taxon>
        <taxon>Hippocastanoideae</taxon>
        <taxon>Acereae</taxon>
        <taxon>Dipteronia</taxon>
    </lineage>
</organism>